<evidence type="ECO:0000313" key="1">
    <source>
        <dbReference type="EMBL" id="RGE42374.1"/>
    </source>
</evidence>
<reference evidence="1 2" key="1">
    <citation type="submission" date="2018-08" db="EMBL/GenBank/DDBJ databases">
        <title>Comamonas testosteroni strain SWCO2.</title>
        <authorList>
            <person name="Jiang N."/>
            <person name="Zhang X.Z."/>
        </authorList>
    </citation>
    <scope>NUCLEOTIDE SEQUENCE [LARGE SCALE GENOMIC DNA]</scope>
    <source>
        <strain evidence="1 2">SWCO2</strain>
    </source>
</reference>
<dbReference type="Proteomes" id="UP000261948">
    <property type="component" value="Unassembled WGS sequence"/>
</dbReference>
<protein>
    <submittedName>
        <fullName evidence="1">Uncharacterized protein</fullName>
    </submittedName>
</protein>
<evidence type="ECO:0000313" key="2">
    <source>
        <dbReference type="Proteomes" id="UP000261948"/>
    </source>
</evidence>
<proteinExistence type="predicted"/>
<dbReference type="AlphaFoldDB" id="A0A373FE04"/>
<name>A0A373FE04_COMTE</name>
<dbReference type="OrthoDB" id="8790933at2"/>
<gene>
    <name evidence="1" type="ORF">DZC30_17275</name>
</gene>
<keyword evidence="2" id="KW-1185">Reference proteome</keyword>
<organism evidence="1 2">
    <name type="scientific">Comamonas testosteroni</name>
    <name type="common">Pseudomonas testosteroni</name>
    <dbReference type="NCBI Taxonomy" id="285"/>
    <lineage>
        <taxon>Bacteria</taxon>
        <taxon>Pseudomonadati</taxon>
        <taxon>Pseudomonadota</taxon>
        <taxon>Betaproteobacteria</taxon>
        <taxon>Burkholderiales</taxon>
        <taxon>Comamonadaceae</taxon>
        <taxon>Comamonas</taxon>
    </lineage>
</organism>
<dbReference type="EMBL" id="QURR01000024">
    <property type="protein sequence ID" value="RGE42374.1"/>
    <property type="molecule type" value="Genomic_DNA"/>
</dbReference>
<comment type="caution">
    <text evidence="1">The sequence shown here is derived from an EMBL/GenBank/DDBJ whole genome shotgun (WGS) entry which is preliminary data.</text>
</comment>
<accession>A0A373FE04</accession>
<sequence>MEGSVDPIYHSVRRPHLRQLKSAPFTQKFGHARATKWEISCCWCDGLWKPSCMNLADVNDWATDTALQVMEYVQLLKGMLNAHTLGTAT</sequence>